<dbReference type="Ensembl" id="ENSOSIT00000017772.1">
    <property type="protein sequence ID" value="ENSOSIP00000016813.1"/>
    <property type="gene ID" value="ENSOSIG00000009229.1"/>
</dbReference>
<protein>
    <submittedName>
        <fullName evidence="1">Uncharacterized protein</fullName>
    </submittedName>
</protein>
<accession>A0A8C7XSC0</accession>
<keyword evidence="2" id="KW-1185">Reference proteome</keyword>
<evidence type="ECO:0000313" key="2">
    <source>
        <dbReference type="Proteomes" id="UP000694383"/>
    </source>
</evidence>
<name>A0A8C7XSC0_9TELE</name>
<dbReference type="AlphaFoldDB" id="A0A8C7XSC0"/>
<sequence>MERLIKEGVWTLHQTHHFELSVQIKMSQHVQPHILTASFTPQVGITLFTVSHRKSLWKHHKFYLHMDGRGNYEFKPITDETVEFGS</sequence>
<proteinExistence type="predicted"/>
<reference evidence="1" key="2">
    <citation type="submission" date="2025-09" db="UniProtKB">
        <authorList>
            <consortium name="Ensembl"/>
        </authorList>
    </citation>
    <scope>IDENTIFICATION</scope>
</reference>
<organism evidence="1 2">
    <name type="scientific">Oryzias sinensis</name>
    <name type="common">Chinese medaka</name>
    <dbReference type="NCBI Taxonomy" id="183150"/>
    <lineage>
        <taxon>Eukaryota</taxon>
        <taxon>Metazoa</taxon>
        <taxon>Chordata</taxon>
        <taxon>Craniata</taxon>
        <taxon>Vertebrata</taxon>
        <taxon>Euteleostomi</taxon>
        <taxon>Actinopterygii</taxon>
        <taxon>Neopterygii</taxon>
        <taxon>Teleostei</taxon>
        <taxon>Neoteleostei</taxon>
        <taxon>Acanthomorphata</taxon>
        <taxon>Ovalentaria</taxon>
        <taxon>Atherinomorphae</taxon>
        <taxon>Beloniformes</taxon>
        <taxon>Adrianichthyidae</taxon>
        <taxon>Oryziinae</taxon>
        <taxon>Oryzias</taxon>
    </lineage>
</organism>
<dbReference type="Proteomes" id="UP000694383">
    <property type="component" value="Unplaced"/>
</dbReference>
<evidence type="ECO:0000313" key="1">
    <source>
        <dbReference type="Ensembl" id="ENSOSIP00000016813.1"/>
    </source>
</evidence>
<reference evidence="1" key="1">
    <citation type="submission" date="2025-08" db="UniProtKB">
        <authorList>
            <consortium name="Ensembl"/>
        </authorList>
    </citation>
    <scope>IDENTIFICATION</scope>
</reference>